<feature type="transmembrane region" description="Helical" evidence="1">
    <location>
        <begin position="107"/>
        <end position="129"/>
    </location>
</feature>
<dbReference type="EMBL" id="AEUT02000001">
    <property type="protein sequence ID" value="EGE54715.1"/>
    <property type="molecule type" value="Genomic_DNA"/>
</dbReference>
<accession>F1Z2L0</accession>
<name>F1Z2L0_9STRE</name>
<keyword evidence="1" id="KW-1133">Transmembrane helix</keyword>
<keyword evidence="1" id="KW-0812">Transmembrane</keyword>
<gene>
    <name evidence="2" type="ORF">SPB_1078</name>
</gene>
<dbReference type="AlphaFoldDB" id="F1Z2L0"/>
<reference evidence="2 3" key="1">
    <citation type="submission" date="2011-02" db="EMBL/GenBank/DDBJ databases">
        <authorList>
            <person name="Stanhope M.J."/>
            <person name="Durkin A.S."/>
            <person name="Hostetler J."/>
            <person name="Kim M."/>
            <person name="Radune D."/>
            <person name="Singh I."/>
            <person name="Town C.D."/>
        </authorList>
    </citation>
    <scope>NUCLEOTIDE SEQUENCE [LARGE SCALE GENOMIC DNA]</scope>
    <source>
        <strain evidence="2 3">NCFD 2020</strain>
    </source>
</reference>
<dbReference type="HOGENOM" id="CLU_1854125_0_0_9"/>
<feature type="transmembrane region" description="Helical" evidence="1">
    <location>
        <begin position="20"/>
        <end position="44"/>
    </location>
</feature>
<keyword evidence="1" id="KW-0472">Membrane</keyword>
<dbReference type="Proteomes" id="UP000003732">
    <property type="component" value="Unassembled WGS sequence"/>
</dbReference>
<proteinExistence type="predicted"/>
<comment type="caution">
    <text evidence="2">The sequence shown here is derived from an EMBL/GenBank/DDBJ whole genome shotgun (WGS) entry which is preliminary data.</text>
</comment>
<evidence type="ECO:0000313" key="3">
    <source>
        <dbReference type="Proteomes" id="UP000003732"/>
    </source>
</evidence>
<evidence type="ECO:0000313" key="2">
    <source>
        <dbReference type="EMBL" id="EGE54715.1"/>
    </source>
</evidence>
<organism evidence="2 3">
    <name type="scientific">Streptococcus parauberis NCFD 2020</name>
    <dbReference type="NCBI Taxonomy" id="873447"/>
    <lineage>
        <taxon>Bacteria</taxon>
        <taxon>Bacillati</taxon>
        <taxon>Bacillota</taxon>
        <taxon>Bacilli</taxon>
        <taxon>Lactobacillales</taxon>
        <taxon>Streptococcaceae</taxon>
        <taxon>Streptococcus</taxon>
    </lineage>
</organism>
<sequence>MNFYWHLFDFPLPMNFLQLYFTVLIYQFLGLLVITSMTSLISYYTKSSFTTLSLSLGLFFLPQLMLQVFKEGIINKLLTFCPIANNDIELTLLKLSNSEGFIFSNFYLNYGAIIIVMIMMVIIFNFIIIKKQNVKTTY</sequence>
<protein>
    <recommendedName>
        <fullName evidence="4">ABC-2 type transporter domain-containing protein</fullName>
    </recommendedName>
</protein>
<evidence type="ECO:0000256" key="1">
    <source>
        <dbReference type="SAM" id="Phobius"/>
    </source>
</evidence>
<feature type="transmembrane region" description="Helical" evidence="1">
    <location>
        <begin position="51"/>
        <end position="69"/>
    </location>
</feature>
<evidence type="ECO:0008006" key="4">
    <source>
        <dbReference type="Google" id="ProtNLM"/>
    </source>
</evidence>